<dbReference type="Proteomes" id="UP001139409">
    <property type="component" value="Unassembled WGS sequence"/>
</dbReference>
<accession>A0A9X1KVX3</accession>
<dbReference type="PIRSF" id="PIRSF008502">
    <property type="entry name" value="UCP008502"/>
    <property type="match status" value="1"/>
</dbReference>
<comment type="caution">
    <text evidence="1">The sequence shown here is derived from an EMBL/GenBank/DDBJ whole genome shotgun (WGS) entry which is preliminary data.</text>
</comment>
<dbReference type="RefSeq" id="WP_225697224.1">
    <property type="nucleotide sequence ID" value="NZ_JAIXNE010000001.1"/>
</dbReference>
<gene>
    <name evidence="1" type="ORF">LDX50_04535</name>
</gene>
<dbReference type="PANTHER" id="PTHR36439">
    <property type="entry name" value="BLL4334 PROTEIN"/>
    <property type="match status" value="1"/>
</dbReference>
<name>A0A9X1KVX3_9BACT</name>
<protein>
    <submittedName>
        <fullName evidence="1">DUF1697 domain-containing protein</fullName>
    </submittedName>
</protein>
<dbReference type="SUPFAM" id="SSF160379">
    <property type="entry name" value="SP0830-like"/>
    <property type="match status" value="1"/>
</dbReference>
<keyword evidence="2" id="KW-1185">Reference proteome</keyword>
<dbReference type="PANTHER" id="PTHR36439:SF1">
    <property type="entry name" value="DUF1697 DOMAIN-CONTAINING PROTEIN"/>
    <property type="match status" value="1"/>
</dbReference>
<dbReference type="InterPro" id="IPR012545">
    <property type="entry name" value="DUF1697"/>
</dbReference>
<proteinExistence type="predicted"/>
<dbReference type="EMBL" id="JAIXNE010000001">
    <property type="protein sequence ID" value="MCA6074120.1"/>
    <property type="molecule type" value="Genomic_DNA"/>
</dbReference>
<dbReference type="Pfam" id="PF08002">
    <property type="entry name" value="DUF1697"/>
    <property type="match status" value="1"/>
</dbReference>
<evidence type="ECO:0000313" key="2">
    <source>
        <dbReference type="Proteomes" id="UP001139409"/>
    </source>
</evidence>
<evidence type="ECO:0000313" key="1">
    <source>
        <dbReference type="EMBL" id="MCA6074120.1"/>
    </source>
</evidence>
<reference evidence="1" key="1">
    <citation type="submission" date="2021-09" db="EMBL/GenBank/DDBJ databases">
        <title>Fulvivirga sp. isolated from coastal sediment.</title>
        <authorList>
            <person name="Yu H."/>
        </authorList>
    </citation>
    <scope>NUCLEOTIDE SEQUENCE</scope>
    <source>
        <strain evidence="1">1062</strain>
    </source>
</reference>
<dbReference type="AlphaFoldDB" id="A0A9X1KVX3"/>
<dbReference type="Gene3D" id="3.30.70.1280">
    <property type="entry name" value="SP0830-like domains"/>
    <property type="match status" value="1"/>
</dbReference>
<sequence>MKYVALLRGINVGGHHKVPMADLKKCIAENGFSDISTLLNSGNVVFSSTDKHDCEELREHFESFLESRFGFSIPVFIIPGHEIESLTMENPFATVNITPDTRNYVTFFRTIINPLPKLPWTSEDGALRFLNRRENILISSLDISVTGTPEAMKVLVFHFSKDNTTRNWNTIEKLSKLL</sequence>
<organism evidence="1 2">
    <name type="scientific">Fulvivirga sedimenti</name>
    <dbReference type="NCBI Taxonomy" id="2879465"/>
    <lineage>
        <taxon>Bacteria</taxon>
        <taxon>Pseudomonadati</taxon>
        <taxon>Bacteroidota</taxon>
        <taxon>Cytophagia</taxon>
        <taxon>Cytophagales</taxon>
        <taxon>Fulvivirgaceae</taxon>
        <taxon>Fulvivirga</taxon>
    </lineage>
</organism>